<keyword evidence="2" id="KW-1185">Reference proteome</keyword>
<name>A0A4R0PCB8_9HYPH</name>
<dbReference type="Pfam" id="PF09365">
    <property type="entry name" value="DUF2461"/>
    <property type="match status" value="1"/>
</dbReference>
<organism evidence="1 2">
    <name type="scientific">Oricola cellulosilytica</name>
    <dbReference type="NCBI Taxonomy" id="1429082"/>
    <lineage>
        <taxon>Bacteria</taxon>
        <taxon>Pseudomonadati</taxon>
        <taxon>Pseudomonadota</taxon>
        <taxon>Alphaproteobacteria</taxon>
        <taxon>Hyphomicrobiales</taxon>
        <taxon>Ahrensiaceae</taxon>
        <taxon>Oricola</taxon>
    </lineage>
</organism>
<proteinExistence type="predicted"/>
<dbReference type="InterPro" id="IPR015996">
    <property type="entry name" value="UCP028451"/>
</dbReference>
<protein>
    <submittedName>
        <fullName evidence="1">TIGR02453 family protein</fullName>
    </submittedName>
</protein>
<gene>
    <name evidence="1" type="ORF">E0D97_11535</name>
</gene>
<dbReference type="PANTHER" id="PTHR36452:SF1">
    <property type="entry name" value="DUF2461 DOMAIN-CONTAINING PROTEIN"/>
    <property type="match status" value="1"/>
</dbReference>
<dbReference type="PIRSF" id="PIRSF028451">
    <property type="entry name" value="UCP028451"/>
    <property type="match status" value="1"/>
</dbReference>
<reference evidence="1 2" key="1">
    <citation type="journal article" date="2015" name="Antonie Van Leeuwenhoek">
        <title>Oricola cellulosilytica gen. nov., sp. nov., a cellulose-degrading bacterium of the family Phyllobacteriaceae isolated from surface seashore water, and emended descriptions of Mesorhizobium loti and Phyllobacterium myrsinacearum.</title>
        <authorList>
            <person name="Hameed A."/>
            <person name="Shahina M."/>
            <person name="Lai W.A."/>
            <person name="Lin S.Y."/>
            <person name="Young L.S."/>
            <person name="Liu Y.C."/>
            <person name="Hsu Y.H."/>
            <person name="Young C.C."/>
        </authorList>
    </citation>
    <scope>NUCLEOTIDE SEQUENCE [LARGE SCALE GENOMIC DNA]</scope>
    <source>
        <strain evidence="1 2">KCTC 52183</strain>
    </source>
</reference>
<dbReference type="PANTHER" id="PTHR36452">
    <property type="entry name" value="CHROMOSOME 12, WHOLE GENOME SHOTGUN SEQUENCE"/>
    <property type="match status" value="1"/>
</dbReference>
<dbReference type="EMBL" id="SJST01000004">
    <property type="protein sequence ID" value="TCD13734.1"/>
    <property type="molecule type" value="Genomic_DNA"/>
</dbReference>
<sequence>MADARWAALFMRARIPIWPCCVTSSRWLSHSPVRCRRNSQEPTMPTGEFTGFPRETLDFLEQLKANNDREWFSGHKNAYASAVKKPATALAEIVAGELERLTGQPHRPKLFRINRDLRFSKDKTPYHTHIHISWLPVEEGDGFPVWMFGLSPEYCTVGCGVFEFPRNVLDIYRKKIAAELGDDLGRMLDRLRHDGFRIGEPALKRVPAGFPDDHPYVELALHKGIVAWRDLEGPEAATQPDLVSRCVTEFAKLVPLWRFLRELR</sequence>
<evidence type="ECO:0000313" key="1">
    <source>
        <dbReference type="EMBL" id="TCD13734.1"/>
    </source>
</evidence>
<dbReference type="NCBIfam" id="TIGR02453">
    <property type="entry name" value="TIGR02453 family protein"/>
    <property type="match status" value="1"/>
</dbReference>
<dbReference type="InterPro" id="IPR012808">
    <property type="entry name" value="CHP02453"/>
</dbReference>
<dbReference type="Proteomes" id="UP000291301">
    <property type="component" value="Unassembled WGS sequence"/>
</dbReference>
<accession>A0A4R0PCB8</accession>
<comment type="caution">
    <text evidence="1">The sequence shown here is derived from an EMBL/GenBank/DDBJ whole genome shotgun (WGS) entry which is preliminary data.</text>
</comment>
<evidence type="ECO:0000313" key="2">
    <source>
        <dbReference type="Proteomes" id="UP000291301"/>
    </source>
</evidence>
<dbReference type="AlphaFoldDB" id="A0A4R0PCB8"/>